<dbReference type="PANTHER" id="PTHR44591:SF3">
    <property type="entry name" value="RESPONSE REGULATORY DOMAIN-CONTAINING PROTEIN"/>
    <property type="match status" value="1"/>
</dbReference>
<name>A0A1P8KDZ0_9BURK</name>
<feature type="domain" description="Response regulatory" evidence="3">
    <location>
        <begin position="19"/>
        <end position="135"/>
    </location>
</feature>
<dbReference type="EMBL" id="CP019239">
    <property type="protein sequence ID" value="APW44241.1"/>
    <property type="molecule type" value="Genomic_DNA"/>
</dbReference>
<dbReference type="KEGG" id="rsb:RS694_18040"/>
<dbReference type="Pfam" id="PF00072">
    <property type="entry name" value="Response_reg"/>
    <property type="match status" value="1"/>
</dbReference>
<dbReference type="Proteomes" id="UP000186110">
    <property type="component" value="Chromosome"/>
</dbReference>
<dbReference type="RefSeq" id="WP_076069896.1">
    <property type="nucleotide sequence ID" value="NZ_CP019239.1"/>
</dbReference>
<dbReference type="GO" id="GO:0000160">
    <property type="term" value="P:phosphorelay signal transduction system"/>
    <property type="evidence" value="ECO:0007669"/>
    <property type="project" value="InterPro"/>
</dbReference>
<dbReference type="InterPro" id="IPR058245">
    <property type="entry name" value="NreC/VraR/RcsB-like_REC"/>
</dbReference>
<evidence type="ECO:0000313" key="4">
    <source>
        <dbReference type="EMBL" id="APW44241.1"/>
    </source>
</evidence>
<dbReference type="InterPro" id="IPR011006">
    <property type="entry name" value="CheY-like_superfamily"/>
</dbReference>
<sequence length="154" mass="16275">MAHTQSLLHDGAVNSRSFSIVLVDDSDTFRLACQAALESVPGVKVVASAQDGPSALALVRTAPPDLVILDIAMPGMGGLEVARQLKLLPETPPFVFLSMNCSPEYQQIASHMGAMAFVSKKDLFEELLPLVSHLTQGLHTASPAHGTTSQGDEP</sequence>
<dbReference type="InterPro" id="IPR001789">
    <property type="entry name" value="Sig_transdc_resp-reg_receiver"/>
</dbReference>
<dbReference type="Gene3D" id="3.40.50.2300">
    <property type="match status" value="1"/>
</dbReference>
<dbReference type="PROSITE" id="PS50110">
    <property type="entry name" value="RESPONSE_REGULATORY"/>
    <property type="match status" value="1"/>
</dbReference>
<accession>A0A1P8KDZ0</accession>
<feature type="modified residue" description="4-aspartylphosphate" evidence="2">
    <location>
        <position position="70"/>
    </location>
</feature>
<dbReference type="SUPFAM" id="SSF52172">
    <property type="entry name" value="CheY-like"/>
    <property type="match status" value="1"/>
</dbReference>
<gene>
    <name evidence="4" type="ORF">RS694_18040</name>
</gene>
<dbReference type="eggNOG" id="COG2197">
    <property type="taxonomic scope" value="Bacteria"/>
</dbReference>
<organism evidence="4 5">
    <name type="scientific">Rhodoferax saidenbachensis</name>
    <dbReference type="NCBI Taxonomy" id="1484693"/>
    <lineage>
        <taxon>Bacteria</taxon>
        <taxon>Pseudomonadati</taxon>
        <taxon>Pseudomonadota</taxon>
        <taxon>Betaproteobacteria</taxon>
        <taxon>Burkholderiales</taxon>
        <taxon>Comamonadaceae</taxon>
        <taxon>Rhodoferax</taxon>
    </lineage>
</organism>
<reference evidence="4 5" key="1">
    <citation type="submission" date="2017-01" db="EMBL/GenBank/DDBJ databases">
        <authorList>
            <person name="Mah S.A."/>
            <person name="Swanson W.J."/>
            <person name="Moy G.W."/>
            <person name="Vacquier V.D."/>
        </authorList>
    </citation>
    <scope>NUCLEOTIDE SEQUENCE [LARGE SCALE GENOMIC DNA]</scope>
    <source>
        <strain evidence="4 5">DSM 22694</strain>
    </source>
</reference>
<dbReference type="AlphaFoldDB" id="A0A1P8KDZ0"/>
<dbReference type="SMART" id="SM00448">
    <property type="entry name" value="REC"/>
    <property type="match status" value="1"/>
</dbReference>
<keyword evidence="1 2" id="KW-0597">Phosphoprotein</keyword>
<dbReference type="PANTHER" id="PTHR44591">
    <property type="entry name" value="STRESS RESPONSE REGULATOR PROTEIN 1"/>
    <property type="match status" value="1"/>
</dbReference>
<evidence type="ECO:0000313" key="5">
    <source>
        <dbReference type="Proteomes" id="UP000186110"/>
    </source>
</evidence>
<evidence type="ECO:0000256" key="1">
    <source>
        <dbReference type="ARBA" id="ARBA00022553"/>
    </source>
</evidence>
<keyword evidence="5" id="KW-1185">Reference proteome</keyword>
<evidence type="ECO:0000256" key="2">
    <source>
        <dbReference type="PROSITE-ProRule" id="PRU00169"/>
    </source>
</evidence>
<dbReference type="InterPro" id="IPR050595">
    <property type="entry name" value="Bact_response_regulator"/>
</dbReference>
<evidence type="ECO:0000259" key="3">
    <source>
        <dbReference type="PROSITE" id="PS50110"/>
    </source>
</evidence>
<dbReference type="STRING" id="1484693.RS694_18040"/>
<proteinExistence type="predicted"/>
<dbReference type="CDD" id="cd17535">
    <property type="entry name" value="REC_NarL-like"/>
    <property type="match status" value="1"/>
</dbReference>
<protein>
    <recommendedName>
        <fullName evidence="3">Response regulatory domain-containing protein</fullName>
    </recommendedName>
</protein>